<reference evidence="4" key="1">
    <citation type="submission" date="2023-02" db="EMBL/GenBank/DDBJ databases">
        <title>Mating type loci evolution in Malassezia.</title>
        <authorList>
            <person name="Coelho M.A."/>
        </authorList>
    </citation>
    <scope>NUCLEOTIDE SEQUENCE</scope>
    <source>
        <strain evidence="4">CBS 14136</strain>
    </source>
</reference>
<keyword evidence="2" id="KW-0560">Oxidoreductase</keyword>
<evidence type="ECO:0000256" key="2">
    <source>
        <dbReference type="ARBA" id="ARBA00023002"/>
    </source>
</evidence>
<evidence type="ECO:0000313" key="4">
    <source>
        <dbReference type="EMBL" id="WFD42521.1"/>
    </source>
</evidence>
<evidence type="ECO:0000256" key="1">
    <source>
        <dbReference type="ARBA" id="ARBA00006484"/>
    </source>
</evidence>
<dbReference type="EMBL" id="CP118375">
    <property type="protein sequence ID" value="WFD42521.1"/>
    <property type="molecule type" value="Genomic_DNA"/>
</dbReference>
<sequence>MAGSQVVVLDALNMYRHPSHFSIPQAITAVLKLAMRPDPPVVALFVDMTHRIEYRTTEAQLQKLIEALRTFRATLPATVPENWWAEIWDADANEKSKRIVILGASSVNGIGAAIAAQCLARGAHNILLVGRRSDALREVKIALIAQQDTPEQRERAEQLQLFVADCTDEEDVLRIADSVTQNFGGIDTVYIVFGIMCGQPLLALADMDPMAGATRTQPTLNSLRSVSEVAQQCSNANMTGTALVLAALIPCLQTTSKSPYVALIGSLAALIPAPTRSLYCATKAAQQMLVQSVASECRAQAEKKGRALVQFVTVAPSTVSTSFSTRLVIGGRDRRAHPPSNAMSAEHVGKLAVQCVDTNRTGIVPIPFSYFFVWLLSPIISPWIERGARRRYDY</sequence>
<dbReference type="Pfam" id="PF00106">
    <property type="entry name" value="adh_short"/>
    <property type="match status" value="1"/>
</dbReference>
<accession>A0AAF0FA52</accession>
<keyword evidence="5" id="KW-1185">Reference proteome</keyword>
<keyword evidence="3" id="KW-1133">Transmembrane helix</keyword>
<evidence type="ECO:0000256" key="3">
    <source>
        <dbReference type="SAM" id="Phobius"/>
    </source>
</evidence>
<dbReference type="InterPro" id="IPR036291">
    <property type="entry name" value="NAD(P)-bd_dom_sf"/>
</dbReference>
<keyword evidence="3" id="KW-0472">Membrane</keyword>
<protein>
    <recommendedName>
        <fullName evidence="6">NAD(P)-binding protein</fullName>
    </recommendedName>
</protein>
<proteinExistence type="inferred from homology"/>
<gene>
    <name evidence="4" type="ORF">MPSI1_001166</name>
</gene>
<dbReference type="Proteomes" id="UP001214628">
    <property type="component" value="Chromosome 1"/>
</dbReference>
<dbReference type="CDD" id="cd05233">
    <property type="entry name" value="SDR_c"/>
    <property type="match status" value="1"/>
</dbReference>
<feature type="transmembrane region" description="Helical" evidence="3">
    <location>
        <begin position="363"/>
        <end position="384"/>
    </location>
</feature>
<keyword evidence="3" id="KW-0812">Transmembrane</keyword>
<evidence type="ECO:0008006" key="6">
    <source>
        <dbReference type="Google" id="ProtNLM"/>
    </source>
</evidence>
<organism evidence="4 5">
    <name type="scientific">Malassezia psittaci</name>
    <dbReference type="NCBI Taxonomy" id="1821823"/>
    <lineage>
        <taxon>Eukaryota</taxon>
        <taxon>Fungi</taxon>
        <taxon>Dikarya</taxon>
        <taxon>Basidiomycota</taxon>
        <taxon>Ustilaginomycotina</taxon>
        <taxon>Malasseziomycetes</taxon>
        <taxon>Malasseziales</taxon>
        <taxon>Malasseziaceae</taxon>
        <taxon>Malassezia</taxon>
    </lineage>
</organism>
<dbReference type="GO" id="GO:0016020">
    <property type="term" value="C:membrane"/>
    <property type="evidence" value="ECO:0007669"/>
    <property type="project" value="TreeGrafter"/>
</dbReference>
<evidence type="ECO:0000313" key="5">
    <source>
        <dbReference type="Proteomes" id="UP001214628"/>
    </source>
</evidence>
<dbReference type="PANTHER" id="PTHR44196">
    <property type="entry name" value="DEHYDROGENASE/REDUCTASE SDR FAMILY MEMBER 7B"/>
    <property type="match status" value="1"/>
</dbReference>
<comment type="similarity">
    <text evidence="1">Belongs to the short-chain dehydrogenases/reductases (SDR) family.</text>
</comment>
<name>A0AAF0FA52_9BASI</name>
<dbReference type="AlphaFoldDB" id="A0AAF0FA52"/>
<dbReference type="SUPFAM" id="SSF51735">
    <property type="entry name" value="NAD(P)-binding Rossmann-fold domains"/>
    <property type="match status" value="1"/>
</dbReference>
<dbReference type="PANTHER" id="PTHR44196:SF1">
    <property type="entry name" value="DEHYDROGENASE_REDUCTASE SDR FAMILY MEMBER 7B"/>
    <property type="match status" value="1"/>
</dbReference>
<dbReference type="GO" id="GO:0016491">
    <property type="term" value="F:oxidoreductase activity"/>
    <property type="evidence" value="ECO:0007669"/>
    <property type="project" value="UniProtKB-KW"/>
</dbReference>
<dbReference type="InterPro" id="IPR002347">
    <property type="entry name" value="SDR_fam"/>
</dbReference>
<dbReference type="Gene3D" id="3.40.50.720">
    <property type="entry name" value="NAD(P)-binding Rossmann-like Domain"/>
    <property type="match status" value="1"/>
</dbReference>